<evidence type="ECO:0000313" key="3">
    <source>
        <dbReference type="Proteomes" id="UP000015525"/>
    </source>
</evidence>
<feature type="chain" id="PRO_5004576631" description="Nuclease" evidence="1">
    <location>
        <begin position="24"/>
        <end position="139"/>
    </location>
</feature>
<dbReference type="SUPFAM" id="SSF50199">
    <property type="entry name" value="Staphylococcal nuclease"/>
    <property type="match status" value="1"/>
</dbReference>
<evidence type="ECO:0000256" key="1">
    <source>
        <dbReference type="SAM" id="SignalP"/>
    </source>
</evidence>
<dbReference type="Gene3D" id="2.40.50.90">
    <property type="match status" value="1"/>
</dbReference>
<dbReference type="RefSeq" id="WP_021240102.1">
    <property type="nucleotide sequence ID" value="NZ_ATHO01000175.1"/>
</dbReference>
<evidence type="ECO:0000313" key="2">
    <source>
        <dbReference type="EMBL" id="EQA98193.1"/>
    </source>
</evidence>
<dbReference type="Proteomes" id="UP000015525">
    <property type="component" value="Unassembled WGS sequence"/>
</dbReference>
<reference evidence="2 3" key="1">
    <citation type="journal article" date="2013" name="Genome Announc.">
        <title>Draft Genome Sequence of Sphingobium quisquiliarum Strain P25T, a Novel Hexachlorocyclohexane (HCH)-Degrading Bacterium Isolated from an HCH Dumpsite.</title>
        <authorList>
            <person name="Kumar Singh A."/>
            <person name="Sangwan N."/>
            <person name="Sharma A."/>
            <person name="Gupta V."/>
            <person name="Khurana J.P."/>
            <person name="Lal R."/>
        </authorList>
    </citation>
    <scope>NUCLEOTIDE SEQUENCE [LARGE SCALE GENOMIC DNA]</scope>
    <source>
        <strain evidence="2 3">P25</strain>
    </source>
</reference>
<organism evidence="2 3">
    <name type="scientific">Sphingobium quisquiliarum P25</name>
    <dbReference type="NCBI Taxonomy" id="1329909"/>
    <lineage>
        <taxon>Bacteria</taxon>
        <taxon>Pseudomonadati</taxon>
        <taxon>Pseudomonadota</taxon>
        <taxon>Alphaproteobacteria</taxon>
        <taxon>Sphingomonadales</taxon>
        <taxon>Sphingomonadaceae</taxon>
        <taxon>Sphingobium</taxon>
    </lineage>
</organism>
<sequence>MNKCSLLVPAIFVLFGFAAPAAADPCEGPLPKQPGATFGGTIRYVGDGDSLCVGRTNRPEEWIEVRLADFNAPELHGSAGEAAKQTLTRIAFGRSVLCRAERGRSERVISFDRVIARCQIDGRSLGDAMRAAGVAEGGH</sequence>
<gene>
    <name evidence="2" type="ORF">L288_20740</name>
</gene>
<proteinExistence type="predicted"/>
<keyword evidence="1" id="KW-0732">Signal</keyword>
<comment type="caution">
    <text evidence="2">The sequence shown here is derived from an EMBL/GenBank/DDBJ whole genome shotgun (WGS) entry which is preliminary data.</text>
</comment>
<feature type="signal peptide" evidence="1">
    <location>
        <begin position="1"/>
        <end position="23"/>
    </location>
</feature>
<name>T0HKS5_9SPHN</name>
<dbReference type="AlphaFoldDB" id="T0HKS5"/>
<dbReference type="InterPro" id="IPR035437">
    <property type="entry name" value="SNase_OB-fold_sf"/>
</dbReference>
<accession>T0HKS5</accession>
<dbReference type="PATRIC" id="fig|1329909.3.peg.3983"/>
<evidence type="ECO:0008006" key="4">
    <source>
        <dbReference type="Google" id="ProtNLM"/>
    </source>
</evidence>
<keyword evidence="3" id="KW-1185">Reference proteome</keyword>
<protein>
    <recommendedName>
        <fullName evidence="4">Nuclease</fullName>
    </recommendedName>
</protein>
<dbReference type="EMBL" id="ATHO01000175">
    <property type="protein sequence ID" value="EQA98193.1"/>
    <property type="molecule type" value="Genomic_DNA"/>
</dbReference>